<accession>A0A376MY06</accession>
<gene>
    <name evidence="1" type="primary">abgB_1</name>
    <name evidence="1" type="ORF">NCTC11112_05415</name>
</gene>
<evidence type="ECO:0000313" key="1">
    <source>
        <dbReference type="EMBL" id="STG54815.1"/>
    </source>
</evidence>
<dbReference type="Proteomes" id="UP000254817">
    <property type="component" value="Unassembled WGS sequence"/>
</dbReference>
<proteinExistence type="predicted"/>
<reference evidence="1 2" key="1">
    <citation type="submission" date="2018-06" db="EMBL/GenBank/DDBJ databases">
        <authorList>
            <consortium name="Pathogen Informatics"/>
            <person name="Doyle S."/>
        </authorList>
    </citation>
    <scope>NUCLEOTIDE SEQUENCE [LARGE SCALE GENOMIC DNA]</scope>
    <source>
        <strain evidence="1 2">NCTC11112</strain>
    </source>
</reference>
<sequence>MMTETTVECRFDKACSSYLPNRTLENAMYQALSHFGTPEWNCEELAFAKQIQARSPPTIANSLNNIAVTVAKTARLLHYSS</sequence>
<evidence type="ECO:0000313" key="2">
    <source>
        <dbReference type="Proteomes" id="UP000254817"/>
    </source>
</evidence>
<protein>
    <submittedName>
        <fullName evidence="1">Aminobenzoyl-glutamate utilization protein B</fullName>
    </submittedName>
</protein>
<dbReference type="AlphaFoldDB" id="A0A376MY06"/>
<dbReference type="EMBL" id="UGAW01000001">
    <property type="protein sequence ID" value="STG54815.1"/>
    <property type="molecule type" value="Genomic_DNA"/>
</dbReference>
<name>A0A376MY06_ECOLX</name>
<organism evidence="1 2">
    <name type="scientific">Escherichia coli</name>
    <dbReference type="NCBI Taxonomy" id="562"/>
    <lineage>
        <taxon>Bacteria</taxon>
        <taxon>Pseudomonadati</taxon>
        <taxon>Pseudomonadota</taxon>
        <taxon>Gammaproteobacteria</taxon>
        <taxon>Enterobacterales</taxon>
        <taxon>Enterobacteriaceae</taxon>
        <taxon>Escherichia</taxon>
    </lineage>
</organism>